<dbReference type="Proteomes" id="UP000682134">
    <property type="component" value="Unassembled WGS sequence"/>
</dbReference>
<accession>A0A940NND9</accession>
<keyword evidence="2" id="KW-1185">Reference proteome</keyword>
<proteinExistence type="predicted"/>
<keyword evidence="1" id="KW-0946">Virion</keyword>
<dbReference type="InterPro" id="IPR019593">
    <property type="entry name" value="Spore_coat_protein_Z/Y"/>
</dbReference>
<name>A0A940NND9_9BACI</name>
<dbReference type="EMBL" id="JAGIYQ010000003">
    <property type="protein sequence ID" value="MBP0724613.1"/>
    <property type="molecule type" value="Genomic_DNA"/>
</dbReference>
<organism evidence="1 2">
    <name type="scientific">Gottfriedia endophytica</name>
    <dbReference type="NCBI Taxonomy" id="2820819"/>
    <lineage>
        <taxon>Bacteria</taxon>
        <taxon>Bacillati</taxon>
        <taxon>Bacillota</taxon>
        <taxon>Bacilli</taxon>
        <taxon>Bacillales</taxon>
        <taxon>Bacillaceae</taxon>
        <taxon>Gottfriedia</taxon>
    </lineage>
</organism>
<keyword evidence="1" id="KW-0167">Capsid protein</keyword>
<sequence length="198" mass="22132">MNGRERERERENREVRERENIRVRQNRERCVEDVIKFIEELQECATHVCPTGCDVPFLGANPNVPLANTRPFLLFLKNGELFRVPAFFNPQTMGQGAGAGAGGGQNANMNTEQCVDSVVFRVESVDDNCAVLRALVNNNQAGGKDGNKNQTVTFCEMVNGTNNQNNQNMFFASNTCVTVDLNFFAAIQCLRDTHVRNL</sequence>
<dbReference type="RefSeq" id="WP_209403333.1">
    <property type="nucleotide sequence ID" value="NZ_JAGIYQ010000003.1"/>
</dbReference>
<reference evidence="1" key="1">
    <citation type="submission" date="2021-04" db="EMBL/GenBank/DDBJ databases">
        <title>Genome seq and assembly of Bacillus sp.</title>
        <authorList>
            <person name="Chhetri G."/>
        </authorList>
    </citation>
    <scope>NUCLEOTIDE SEQUENCE</scope>
    <source>
        <strain evidence="1">RG28</strain>
    </source>
</reference>
<dbReference type="AlphaFoldDB" id="A0A940NND9"/>
<dbReference type="Pfam" id="PF10612">
    <property type="entry name" value="Spore-coat_CotZ"/>
    <property type="match status" value="1"/>
</dbReference>
<protein>
    <submittedName>
        <fullName evidence="1">Spore coat protein</fullName>
    </submittedName>
</protein>
<evidence type="ECO:0000313" key="2">
    <source>
        <dbReference type="Proteomes" id="UP000682134"/>
    </source>
</evidence>
<evidence type="ECO:0000313" key="1">
    <source>
        <dbReference type="EMBL" id="MBP0724613.1"/>
    </source>
</evidence>
<comment type="caution">
    <text evidence="1">The sequence shown here is derived from an EMBL/GenBank/DDBJ whole genome shotgun (WGS) entry which is preliminary data.</text>
</comment>
<gene>
    <name evidence="1" type="ORF">J5Y03_05355</name>
</gene>